<dbReference type="GeneID" id="29069301"/>
<sequence length="1663" mass="179566">MASTNVAKFTGTLLTTTYPNKYNVVIPPEGPFFRTGLELKNSAGVKLIEGLDYYLGYYYKEAAVAMKDQIYGGIMLINGDTSVDYTIYSIGREYRVPQTEIGKFLVKEDIKDPRNTDWSELMRYAPVVPAIDPPANLDEALLRDEVVKALDDIRQGLIKRAGDMDVAYAEVTDLIFANGKKIFDDNMYSHHRIKNAHQYTADEIGALKVLTKAVDSTKAFGKTLDELVAIMKANGIQQAHIDTLMPVVLGELRGRLKVLNNGALTFRTADSSHVITLQGDKFLITTTRAINITADADSNERGVGVELGSGLNTAYVLNGAVAPIFNGAYLVTPDMVSLYLSEVKLLPGNAYFSPTDTIKVFGTAKQSSPLTMNAQLPTATDKVPGLFAITNLSANISSGTAISQYAVNVLKKTLDDYVDNTYTINGKKFIDDGTKQSLTLTTADLGVGNINNTAPAEKPLTNAIRAVLANKALANHTHTFADLTGVPTASDTDAGLLQLWDAIDTTTNKVVTSKQGYNVQQRLNTYKDVLDGLLPSWTTGGASYGNSGFLPIPTVGNFAGFAKQLSWKGLGAVKQEGDIVYLLRNANDGLPNTDRIYYGYARVNNDGSIAGEQQTSFPYHPAGMSKYPGVRLLTLVASGDAALVCLGSDGYFYTVMLEGTLNYTKHKQVYRSEFPASFDANGTVSGYLGDQTREQTIVYKGKVYILHLELTNTQYSVYALVGSVSGDKMVYTPAALKGGNSVNGISVLLRANTDTDATDPATQGTTYVTEAGKVRWGNLRNIAHNIATYAVAQRENMTRVGILSTLLLLSPDDSYGRFTWATSFQIDMDTLTVSLDNADIFPFKIDADDVYLATGTKLKEAGWKVRFPYGNADNRMRVFQGVGQRAWSIYDQSQDTLPNGLAHSTMDADFYDFIAGDHKSGYTSLANWQFTGGIGSVYSVGQSHPVYLGNNAYLFSPANANSAVYVEVDPNTTYGPAYLGAGPSNVRRNFSVDDYYALADMTWCATSTLQSGKLNGAYWNGPGVKRYQAVGAVPKADTLTLSSDTWNKITAALKAAAPAGEVADSIANPINLLFSVWAIRPLDANPIWIAQMSYYALYNGNKRLGNVTFQIYPSVVNGVVQLVTTTADVVYTNIATYSNLQLIQNTNYSGHSSRMGQPIFYEKGDGTGIMHLPNFMIRQVVGSSAAYHLELIFSLNGGKLTATKAGVLGSTFYNYATILSFVGERMLRSNGQVISPSYFAGPSAPPNDFVAAGVTNYTPAGNVAIVAGVKTAEGWELYITESESLRFGSDYYTLDAYNQNLKTLFPGAYQNRTFYMHAAVVNGKPEYQLLTQKMPDTDTRLFIGTVVTDSQRILSSEFTKVKRLGELKQLAEHTATVYSHDVNVDSEARLSRLGLLRKQPLSAPAATGDGYLDMSQIGPVFASQSHKVPIELLRDAPVATLPKDYKKFTMKGANFGQASDVDNAYLVGIPGMSAVISIAWKMIVEITPSTPTVKIKLKSGYSLGSGTIGCTNANLDVSATFSSALAEVTLAAEVGVKNTFVFNGINGGQTTAFAAFSVSNVDNGTATVFYISDAATVAIRAITNVQGAAGRITGGVLDVYKVAMPAGVSIDDYFPIVHGDVIFRQPIPMLIADNALYIGNGVNYYGGTVTPSKLTVNLMPKLP</sequence>
<dbReference type="Proteomes" id="UP000203302">
    <property type="component" value="Segment"/>
</dbReference>
<gene>
    <name evidence="1" type="ORF">HUXLEY_179</name>
</gene>
<dbReference type="KEGG" id="vg:29069301"/>
<evidence type="ECO:0008006" key="3">
    <source>
        <dbReference type="Google" id="ProtNLM"/>
    </source>
</evidence>
<evidence type="ECO:0000313" key="1">
    <source>
        <dbReference type="EMBL" id="ANZ49261.1"/>
    </source>
</evidence>
<organism evidence="1 2">
    <name type="scientific">Erwinia phage vB_EamM_Huxley</name>
    <dbReference type="NCBI Taxonomy" id="1883373"/>
    <lineage>
        <taxon>Viruses</taxon>
        <taxon>Duplodnaviria</taxon>
        <taxon>Heunggongvirae</taxon>
        <taxon>Uroviricota</taxon>
        <taxon>Caudoviricetes</taxon>
        <taxon>Chimalliviridae</taxon>
        <taxon>Machinavirus</taxon>
        <taxon>Machinavirus machina</taxon>
    </lineage>
</organism>
<dbReference type="EMBL" id="KX397368">
    <property type="protein sequence ID" value="ANZ49261.1"/>
    <property type="molecule type" value="Genomic_DNA"/>
</dbReference>
<accession>A0A1B2IDC9</accession>
<proteinExistence type="predicted"/>
<protein>
    <recommendedName>
        <fullName evidence="3">Virion structural protein</fullName>
    </recommendedName>
</protein>
<dbReference type="RefSeq" id="YP_009293147.1">
    <property type="nucleotide sequence ID" value="NC_031127.1"/>
</dbReference>
<reference evidence="2" key="1">
    <citation type="submission" date="2016-06" db="EMBL/GenBank/DDBJ databases">
        <authorList>
            <person name="Berg J.A."/>
            <person name="Grossarth S.E."/>
            <person name="Jarvis T.M."/>
            <person name="Merrill B.D."/>
            <person name="Breakwell D.P."/>
            <person name="Hope S."/>
            <person name="Grose J.H."/>
        </authorList>
    </citation>
    <scope>NUCLEOTIDE SEQUENCE [LARGE SCALE GENOMIC DNA]</scope>
</reference>
<evidence type="ECO:0000313" key="2">
    <source>
        <dbReference type="Proteomes" id="UP000203302"/>
    </source>
</evidence>
<name>A0A1B2IDC9_9CAUD</name>